<dbReference type="EMBL" id="LR798243">
    <property type="protein sequence ID" value="CAB5214865.1"/>
    <property type="molecule type" value="Genomic_DNA"/>
</dbReference>
<reference evidence="1" key="1">
    <citation type="submission" date="2020-05" db="EMBL/GenBank/DDBJ databases">
        <authorList>
            <person name="Chiriac C."/>
            <person name="Salcher M."/>
            <person name="Ghai R."/>
            <person name="Kavagutti S V."/>
        </authorList>
    </citation>
    <scope>NUCLEOTIDE SEQUENCE</scope>
</reference>
<name>A0A6J7WKV7_9CAUD</name>
<protein>
    <submittedName>
        <fullName evidence="1">Uncharacterized protein</fullName>
    </submittedName>
</protein>
<evidence type="ECO:0000313" key="1">
    <source>
        <dbReference type="EMBL" id="CAB5214865.1"/>
    </source>
</evidence>
<proteinExistence type="predicted"/>
<organism evidence="1">
    <name type="scientific">uncultured Caudovirales phage</name>
    <dbReference type="NCBI Taxonomy" id="2100421"/>
    <lineage>
        <taxon>Viruses</taxon>
        <taxon>Duplodnaviria</taxon>
        <taxon>Heunggongvirae</taxon>
        <taxon>Uroviricota</taxon>
        <taxon>Caudoviricetes</taxon>
        <taxon>Peduoviridae</taxon>
        <taxon>Maltschvirus</taxon>
        <taxon>Maltschvirus maltsch</taxon>
    </lineage>
</organism>
<accession>A0A6J7WKV7</accession>
<gene>
    <name evidence="1" type="ORF">UFOVP190_295</name>
</gene>
<sequence length="113" mass="12931">MSESNVFLLSWDNTGLEACINITEYEKAEMWARLSNTEPPVGIGKAVQHMMLRARANPQRHYEIYTINVDSNISKEDMCEMFNNSPQHAADLIRARGNKVFSDRVDQKTVKIV</sequence>